<comment type="caution">
    <text evidence="5">The sequence shown here is derived from an EMBL/GenBank/DDBJ whole genome shotgun (WGS) entry which is preliminary data.</text>
</comment>
<sequence>MTFPASELVLDKHGRVYHLGLSPQELASKVILVGDQDRVELVSAFFDTVEHRSQHREFVTHTGTYKGKRISVLSSGIGTDNIDIVLNELDALVNIDLEKRETNEQHTSLELVRIGTCGILQADIPVHSYLLSKAAFGLDNVAHFYEIPFSEKETGLKNTICEHLSLPKEVVPYYIGADESLFARFQSGQTHAGITVTSSGFYGPQGRQLNLKTKTTGLNDKLTSFRSEDMRIINFEMESSALFALAKALGHKSTTICLGIANRPKMEFSKGYSAEMNELIQYVLDRI</sequence>
<reference evidence="5" key="1">
    <citation type="submission" date="2020-09" db="EMBL/GenBank/DDBJ databases">
        <title>Taishania pollutisoli gen. nov., sp. nov., Isolated from Tetrabromobisphenol A-Contaminated Soil.</title>
        <authorList>
            <person name="Chen Q."/>
        </authorList>
    </citation>
    <scope>NUCLEOTIDE SEQUENCE</scope>
    <source>
        <strain evidence="5">CZZ-1</strain>
    </source>
</reference>
<protein>
    <recommendedName>
        <fullName evidence="2">Uridine phosphorylase</fullName>
        <ecNumber evidence="1">2.4.2.3</ecNumber>
    </recommendedName>
</protein>
<dbReference type="CDD" id="cd00436">
    <property type="entry name" value="UP_TbUP-like"/>
    <property type="match status" value="1"/>
</dbReference>
<dbReference type="EC" id="2.4.2.3" evidence="1"/>
<dbReference type="GO" id="GO:0006152">
    <property type="term" value="P:purine nucleoside catabolic process"/>
    <property type="evidence" value="ECO:0007669"/>
    <property type="project" value="TreeGrafter"/>
</dbReference>
<evidence type="ECO:0000313" key="5">
    <source>
        <dbReference type="EMBL" id="MBC9812556.1"/>
    </source>
</evidence>
<keyword evidence="6" id="KW-1185">Reference proteome</keyword>
<dbReference type="EMBL" id="JACVEL010000004">
    <property type="protein sequence ID" value="MBC9812556.1"/>
    <property type="molecule type" value="Genomic_DNA"/>
</dbReference>
<dbReference type="InterPro" id="IPR035994">
    <property type="entry name" value="Nucleoside_phosphorylase_sf"/>
</dbReference>
<evidence type="ECO:0000259" key="4">
    <source>
        <dbReference type="Pfam" id="PF01048"/>
    </source>
</evidence>
<evidence type="ECO:0000313" key="6">
    <source>
        <dbReference type="Proteomes" id="UP000652681"/>
    </source>
</evidence>
<dbReference type="Pfam" id="PF01048">
    <property type="entry name" value="PNP_UDP_1"/>
    <property type="match status" value="1"/>
</dbReference>
<dbReference type="GO" id="GO:0005829">
    <property type="term" value="C:cytosol"/>
    <property type="evidence" value="ECO:0007669"/>
    <property type="project" value="TreeGrafter"/>
</dbReference>
<dbReference type="PANTHER" id="PTHR43691:SF11">
    <property type="entry name" value="FI09636P-RELATED"/>
    <property type="match status" value="1"/>
</dbReference>
<dbReference type="SUPFAM" id="SSF53167">
    <property type="entry name" value="Purine and uridine phosphorylases"/>
    <property type="match status" value="1"/>
</dbReference>
<dbReference type="PANTHER" id="PTHR43691">
    <property type="entry name" value="URIDINE PHOSPHORYLASE"/>
    <property type="match status" value="1"/>
</dbReference>
<dbReference type="GO" id="GO:0004850">
    <property type="term" value="F:uridine phosphorylase activity"/>
    <property type="evidence" value="ECO:0007669"/>
    <property type="project" value="UniProtKB-EC"/>
</dbReference>
<accession>A0A8J6P9B0</accession>
<dbReference type="Gene3D" id="3.40.50.1580">
    <property type="entry name" value="Nucleoside phosphorylase domain"/>
    <property type="match status" value="1"/>
</dbReference>
<comment type="catalytic activity">
    <reaction evidence="3">
        <text>uridine + phosphate = alpha-D-ribose 1-phosphate + uracil</text>
        <dbReference type="Rhea" id="RHEA:24388"/>
        <dbReference type="ChEBI" id="CHEBI:16704"/>
        <dbReference type="ChEBI" id="CHEBI:17568"/>
        <dbReference type="ChEBI" id="CHEBI:43474"/>
        <dbReference type="ChEBI" id="CHEBI:57720"/>
        <dbReference type="EC" id="2.4.2.3"/>
    </reaction>
</comment>
<gene>
    <name evidence="5" type="ORF">H9Y05_08750</name>
</gene>
<evidence type="ECO:0000256" key="1">
    <source>
        <dbReference type="ARBA" id="ARBA00011888"/>
    </source>
</evidence>
<evidence type="ECO:0000256" key="2">
    <source>
        <dbReference type="ARBA" id="ARBA00021980"/>
    </source>
</evidence>
<evidence type="ECO:0000256" key="3">
    <source>
        <dbReference type="ARBA" id="ARBA00048447"/>
    </source>
</evidence>
<dbReference type="GO" id="GO:0004731">
    <property type="term" value="F:purine-nucleoside phosphorylase activity"/>
    <property type="evidence" value="ECO:0007669"/>
    <property type="project" value="TreeGrafter"/>
</dbReference>
<proteinExistence type="predicted"/>
<dbReference type="AlphaFoldDB" id="A0A8J6P9B0"/>
<dbReference type="Proteomes" id="UP000652681">
    <property type="component" value="Unassembled WGS sequence"/>
</dbReference>
<name>A0A8J6P9B0_9FLAO</name>
<dbReference type="RefSeq" id="WP_216714057.1">
    <property type="nucleotide sequence ID" value="NZ_JACVEL010000004.1"/>
</dbReference>
<dbReference type="InterPro" id="IPR000845">
    <property type="entry name" value="Nucleoside_phosphorylase_d"/>
</dbReference>
<feature type="domain" description="Nucleoside phosphorylase" evidence="4">
    <location>
        <begin position="30"/>
        <end position="259"/>
    </location>
</feature>
<organism evidence="5 6">
    <name type="scientific">Taishania pollutisoli</name>
    <dbReference type="NCBI Taxonomy" id="2766479"/>
    <lineage>
        <taxon>Bacteria</taxon>
        <taxon>Pseudomonadati</taxon>
        <taxon>Bacteroidota</taxon>
        <taxon>Flavobacteriia</taxon>
        <taxon>Flavobacteriales</taxon>
        <taxon>Crocinitomicaceae</taxon>
        <taxon>Taishania</taxon>
    </lineage>
</organism>